<keyword evidence="8" id="KW-1185">Reference proteome</keyword>
<dbReference type="PANTHER" id="PTHR33529:SF2">
    <property type="entry name" value="LIPOPOLYSACCHARIDE EXPORT SYSTEM PERMEASE PROTEIN LPTG"/>
    <property type="match status" value="1"/>
</dbReference>
<dbReference type="Pfam" id="PF03739">
    <property type="entry name" value="LptF_LptG"/>
    <property type="match status" value="1"/>
</dbReference>
<dbReference type="PANTHER" id="PTHR33529">
    <property type="entry name" value="SLR0882 PROTEIN-RELATED"/>
    <property type="match status" value="1"/>
</dbReference>
<keyword evidence="3 6" id="KW-0812">Transmembrane</keyword>
<accession>A0A6I3X5K1</accession>
<evidence type="ECO:0000313" key="8">
    <source>
        <dbReference type="Proteomes" id="UP000431684"/>
    </source>
</evidence>
<feature type="transmembrane region" description="Helical" evidence="6">
    <location>
        <begin position="335"/>
        <end position="356"/>
    </location>
</feature>
<feature type="transmembrane region" description="Helical" evidence="6">
    <location>
        <begin position="99"/>
        <end position="118"/>
    </location>
</feature>
<keyword evidence="4 6" id="KW-1133">Transmembrane helix</keyword>
<comment type="subcellular location">
    <subcellularLocation>
        <location evidence="1">Cell membrane</location>
        <topology evidence="1">Multi-pass membrane protein</topology>
    </subcellularLocation>
</comment>
<dbReference type="InterPro" id="IPR030923">
    <property type="entry name" value="LptG"/>
</dbReference>
<evidence type="ECO:0000256" key="6">
    <source>
        <dbReference type="SAM" id="Phobius"/>
    </source>
</evidence>
<feature type="transmembrane region" description="Helical" evidence="6">
    <location>
        <begin position="304"/>
        <end position="323"/>
    </location>
</feature>
<reference evidence="7 8" key="1">
    <citation type="submission" date="2019-11" db="EMBL/GenBank/DDBJ databases">
        <title>Draft Genome Sequences of Six Type Strains of the Genus Massilia.</title>
        <authorList>
            <person name="Miess H."/>
            <person name="Frediansyah A."/>
            <person name="Goeker M."/>
            <person name="Gross H."/>
        </authorList>
    </citation>
    <scope>NUCLEOTIDE SEQUENCE [LARGE SCALE GENOMIC DNA]</scope>
    <source>
        <strain evidence="7 8">DSM 17513</strain>
    </source>
</reference>
<evidence type="ECO:0000256" key="2">
    <source>
        <dbReference type="ARBA" id="ARBA00022475"/>
    </source>
</evidence>
<dbReference type="AlphaFoldDB" id="A0A6I3X5K1"/>
<dbReference type="OrthoDB" id="9776227at2"/>
<comment type="caution">
    <text evidence="7">The sequence shown here is derived from an EMBL/GenBank/DDBJ whole genome shotgun (WGS) entry which is preliminary data.</text>
</comment>
<evidence type="ECO:0000256" key="1">
    <source>
        <dbReference type="ARBA" id="ARBA00004651"/>
    </source>
</evidence>
<evidence type="ECO:0000256" key="3">
    <source>
        <dbReference type="ARBA" id="ARBA00022692"/>
    </source>
</evidence>
<keyword evidence="2" id="KW-1003">Cell membrane</keyword>
<dbReference type="GO" id="GO:0015920">
    <property type="term" value="P:lipopolysaccharide transport"/>
    <property type="evidence" value="ECO:0007669"/>
    <property type="project" value="TreeGrafter"/>
</dbReference>
<keyword evidence="5 6" id="KW-0472">Membrane</keyword>
<evidence type="ECO:0000256" key="4">
    <source>
        <dbReference type="ARBA" id="ARBA00022989"/>
    </source>
</evidence>
<gene>
    <name evidence="7" type="primary">lptG</name>
    <name evidence="7" type="ORF">GJV26_05915</name>
</gene>
<evidence type="ECO:0000313" key="7">
    <source>
        <dbReference type="EMBL" id="MUI12014.1"/>
    </source>
</evidence>
<proteinExistence type="predicted"/>
<dbReference type="GO" id="GO:0055085">
    <property type="term" value="P:transmembrane transport"/>
    <property type="evidence" value="ECO:0007669"/>
    <property type="project" value="InterPro"/>
</dbReference>
<feature type="transmembrane region" description="Helical" evidence="6">
    <location>
        <begin position="49"/>
        <end position="78"/>
    </location>
</feature>
<dbReference type="EMBL" id="WNWM01000002">
    <property type="protein sequence ID" value="MUI12014.1"/>
    <property type="molecule type" value="Genomic_DNA"/>
</dbReference>
<feature type="transmembrane region" description="Helical" evidence="6">
    <location>
        <begin position="362"/>
        <end position="384"/>
    </location>
</feature>
<protein>
    <submittedName>
        <fullName evidence="7">LPS export ABC transporter permease LptG</fullName>
    </submittedName>
</protein>
<name>A0A6I3X5K1_9BURK</name>
<dbReference type="Proteomes" id="UP000431684">
    <property type="component" value="Unassembled WGS sequence"/>
</dbReference>
<dbReference type="InterPro" id="IPR005495">
    <property type="entry name" value="LptG/LptF_permease"/>
</dbReference>
<dbReference type="RefSeq" id="WP_155708018.1">
    <property type="nucleotide sequence ID" value="NZ_BMWU01000005.1"/>
</dbReference>
<organism evidence="7 8">
    <name type="scientific">Pseudoduganella dura</name>
    <dbReference type="NCBI Taxonomy" id="321982"/>
    <lineage>
        <taxon>Bacteria</taxon>
        <taxon>Pseudomonadati</taxon>
        <taxon>Pseudomonadota</taxon>
        <taxon>Betaproteobacteria</taxon>
        <taxon>Burkholderiales</taxon>
        <taxon>Oxalobacteraceae</taxon>
        <taxon>Telluria group</taxon>
        <taxon>Pseudoduganella</taxon>
    </lineage>
</organism>
<feature type="transmembrane region" description="Helical" evidence="6">
    <location>
        <begin position="7"/>
        <end position="29"/>
    </location>
</feature>
<evidence type="ECO:0000256" key="5">
    <source>
        <dbReference type="ARBA" id="ARBA00023136"/>
    </source>
</evidence>
<dbReference type="GO" id="GO:0043190">
    <property type="term" value="C:ATP-binding cassette (ABC) transporter complex"/>
    <property type="evidence" value="ECO:0007669"/>
    <property type="project" value="InterPro"/>
</dbReference>
<sequence>MSILQRYFAVSITQAVAFVMLAFLGLLGFMDLTGELPMVGKNGYGMQHAFLYVVVMIPQHIYEVMPVAALIGTIYTMAQFAQTSEFTIMRAAGMSTRMVGWMLFKIGIGLVIVTFIFGELIAPRTAPIGERLHLTGRGTTVSSEFRSGLWTKDIVKSEGMKGTVLGSRFFNVREVRPDGSLIGVKLYEFDNGFRLRTLTTAQTGAYRGNNVWLLQDVTENHFTNPALLKGEATSSNNFAQETSAIETQRHATKELISEITPKILSVSASEPERMSASELAVYTRHLQENRQQTERFKIAFWKKLVDPLAIFVLMALALPFGYLHTRSGGVSLKIFIGIMIGVSFLLVNTLFSHIGVLSTLPAFVTAVMPSLIFLALALGALYWVDRH</sequence>
<dbReference type="NCBIfam" id="TIGR04408">
    <property type="entry name" value="LptG_lptG"/>
    <property type="match status" value="1"/>
</dbReference>